<comment type="caution">
    <text evidence="1">The sequence shown here is derived from an EMBL/GenBank/DDBJ whole genome shotgun (WGS) entry which is preliminary data.</text>
</comment>
<sequence length="370" mass="41835">MDCFCKTTLPLTVKPFPSLSPLNGTGDRFGFRRLRRPSLPVFVVCVSRCDPGSLNTPLQPRSPTGRHLTAVLQNQRQLFHSAVEEELKLLACDRVEAVLRVAAASPGDQACLYRRITEIKQRDWQISIRDIMYAFILFKFGEIKVHLVPKLSKCIYNGRLEIWPAKDWELESIHGIDTLEMIKEHITAVIGLKANSSVTDGWAITEVQRPRLGQVYASSILYGYFLKSASKRHNLESTLALPRPGHSSMDGNYSWSNLLFGSINRFQAGRSPISEGKRPEKLQCYVFGFDKETLQRRMKVRSKEASDLIDKHTRALFGDGMTDGSVEPSDQTILTSFSSLKRLVLEAVAFGSFLWDVEEYIDGLYKLNDN</sequence>
<name>A0ACB9MTS4_9MYRT</name>
<accession>A0ACB9MTS4</accession>
<proteinExistence type="predicted"/>
<dbReference type="Proteomes" id="UP001057402">
    <property type="component" value="Chromosome 9"/>
</dbReference>
<evidence type="ECO:0000313" key="1">
    <source>
        <dbReference type="EMBL" id="KAI4326371.1"/>
    </source>
</evidence>
<reference evidence="2" key="1">
    <citation type="journal article" date="2023" name="Front. Plant Sci.">
        <title>Chromosomal-level genome assembly of Melastoma candidum provides insights into trichome evolution.</title>
        <authorList>
            <person name="Zhong Y."/>
            <person name="Wu W."/>
            <person name="Sun C."/>
            <person name="Zou P."/>
            <person name="Liu Y."/>
            <person name="Dai S."/>
            <person name="Zhou R."/>
        </authorList>
    </citation>
    <scope>NUCLEOTIDE SEQUENCE [LARGE SCALE GENOMIC DNA]</scope>
</reference>
<evidence type="ECO:0000313" key="2">
    <source>
        <dbReference type="Proteomes" id="UP001057402"/>
    </source>
</evidence>
<gene>
    <name evidence="1" type="ORF">MLD38_031693</name>
</gene>
<protein>
    <submittedName>
        <fullName evidence="1">Uncharacterized protein</fullName>
    </submittedName>
</protein>
<organism evidence="1 2">
    <name type="scientific">Melastoma candidum</name>
    <dbReference type="NCBI Taxonomy" id="119954"/>
    <lineage>
        <taxon>Eukaryota</taxon>
        <taxon>Viridiplantae</taxon>
        <taxon>Streptophyta</taxon>
        <taxon>Embryophyta</taxon>
        <taxon>Tracheophyta</taxon>
        <taxon>Spermatophyta</taxon>
        <taxon>Magnoliopsida</taxon>
        <taxon>eudicotyledons</taxon>
        <taxon>Gunneridae</taxon>
        <taxon>Pentapetalae</taxon>
        <taxon>rosids</taxon>
        <taxon>malvids</taxon>
        <taxon>Myrtales</taxon>
        <taxon>Melastomataceae</taxon>
        <taxon>Melastomatoideae</taxon>
        <taxon>Melastomateae</taxon>
        <taxon>Melastoma</taxon>
    </lineage>
</organism>
<keyword evidence="2" id="KW-1185">Reference proteome</keyword>
<dbReference type="EMBL" id="CM042888">
    <property type="protein sequence ID" value="KAI4326371.1"/>
    <property type="molecule type" value="Genomic_DNA"/>
</dbReference>